<keyword evidence="1" id="KW-0862">Zinc</keyword>
<sequence>MSYRILSDASLNRDGAGRQSMEYRIRASNIYNEEAAAPGGGVRLTPFRAFLGEENINTDGYDADDEEDEEHEDDEYDEYEELDVAVEMANSVLDTALEEVREWLRQRPPVGPTNLDSDARTFSALDFDDLTTDTESTTSEYEFEDTLDDAVLLESDPDFSSTSSSPSNLDSEDRRDLCTRFLSRLPVANRSVDGAYEDCFCGEAYGSLCHAPLVLPCHHVFGRKCLREWIKSGNQNSNTCPMCRRELFERPARVQDF</sequence>
<dbReference type="AlphaFoldDB" id="A0A2V1DUU6"/>
<gene>
    <name evidence="4" type="ORF">DM02DRAFT_727501</name>
</gene>
<organism evidence="4 5">
    <name type="scientific">Periconia macrospinosa</name>
    <dbReference type="NCBI Taxonomy" id="97972"/>
    <lineage>
        <taxon>Eukaryota</taxon>
        <taxon>Fungi</taxon>
        <taxon>Dikarya</taxon>
        <taxon>Ascomycota</taxon>
        <taxon>Pezizomycotina</taxon>
        <taxon>Dothideomycetes</taxon>
        <taxon>Pleosporomycetidae</taxon>
        <taxon>Pleosporales</taxon>
        <taxon>Massarineae</taxon>
        <taxon>Periconiaceae</taxon>
        <taxon>Periconia</taxon>
    </lineage>
</organism>
<dbReference type="CDD" id="cd16448">
    <property type="entry name" value="RING-H2"/>
    <property type="match status" value="1"/>
</dbReference>
<feature type="region of interest" description="Disordered" evidence="2">
    <location>
        <begin position="54"/>
        <end position="73"/>
    </location>
</feature>
<dbReference type="InterPro" id="IPR001841">
    <property type="entry name" value="Znf_RING"/>
</dbReference>
<evidence type="ECO:0000313" key="5">
    <source>
        <dbReference type="Proteomes" id="UP000244855"/>
    </source>
</evidence>
<reference evidence="4 5" key="1">
    <citation type="journal article" date="2018" name="Sci. Rep.">
        <title>Comparative genomics provides insights into the lifestyle and reveals functional heterogeneity of dark septate endophytic fungi.</title>
        <authorList>
            <person name="Knapp D.G."/>
            <person name="Nemeth J.B."/>
            <person name="Barry K."/>
            <person name="Hainaut M."/>
            <person name="Henrissat B."/>
            <person name="Johnson J."/>
            <person name="Kuo A."/>
            <person name="Lim J.H.P."/>
            <person name="Lipzen A."/>
            <person name="Nolan M."/>
            <person name="Ohm R.A."/>
            <person name="Tamas L."/>
            <person name="Grigoriev I.V."/>
            <person name="Spatafora J.W."/>
            <person name="Nagy L.G."/>
            <person name="Kovacs G.M."/>
        </authorList>
    </citation>
    <scope>NUCLEOTIDE SEQUENCE [LARGE SCALE GENOMIC DNA]</scope>
    <source>
        <strain evidence="4 5">DSE2036</strain>
    </source>
</reference>
<keyword evidence="1" id="KW-0479">Metal-binding</keyword>
<evidence type="ECO:0000313" key="4">
    <source>
        <dbReference type="EMBL" id="PVI01941.1"/>
    </source>
</evidence>
<dbReference type="Pfam" id="PF13639">
    <property type="entry name" value="zf-RING_2"/>
    <property type="match status" value="1"/>
</dbReference>
<accession>A0A2V1DUU6</accession>
<dbReference type="PROSITE" id="PS50089">
    <property type="entry name" value="ZF_RING_2"/>
    <property type="match status" value="1"/>
</dbReference>
<evidence type="ECO:0000256" key="1">
    <source>
        <dbReference type="PROSITE-ProRule" id="PRU00175"/>
    </source>
</evidence>
<dbReference type="OrthoDB" id="5396564at2759"/>
<dbReference type="STRING" id="97972.A0A2V1DUU6"/>
<keyword evidence="5" id="KW-1185">Reference proteome</keyword>
<evidence type="ECO:0000256" key="2">
    <source>
        <dbReference type="SAM" id="MobiDB-lite"/>
    </source>
</evidence>
<protein>
    <recommendedName>
        <fullName evidence="3">RING-type domain-containing protein</fullName>
    </recommendedName>
</protein>
<dbReference type="InterPro" id="IPR013083">
    <property type="entry name" value="Znf_RING/FYVE/PHD"/>
</dbReference>
<dbReference type="Proteomes" id="UP000244855">
    <property type="component" value="Unassembled WGS sequence"/>
</dbReference>
<feature type="compositionally biased region" description="Acidic residues" evidence="2">
    <location>
        <begin position="61"/>
        <end position="73"/>
    </location>
</feature>
<proteinExistence type="predicted"/>
<dbReference type="GO" id="GO:0008270">
    <property type="term" value="F:zinc ion binding"/>
    <property type="evidence" value="ECO:0007669"/>
    <property type="project" value="UniProtKB-KW"/>
</dbReference>
<dbReference type="EMBL" id="KZ805349">
    <property type="protein sequence ID" value="PVI01941.1"/>
    <property type="molecule type" value="Genomic_DNA"/>
</dbReference>
<dbReference type="SUPFAM" id="SSF57850">
    <property type="entry name" value="RING/U-box"/>
    <property type="match status" value="1"/>
</dbReference>
<keyword evidence="1" id="KW-0863">Zinc-finger</keyword>
<evidence type="ECO:0000259" key="3">
    <source>
        <dbReference type="PROSITE" id="PS50089"/>
    </source>
</evidence>
<feature type="domain" description="RING-type" evidence="3">
    <location>
        <begin position="201"/>
        <end position="244"/>
    </location>
</feature>
<name>A0A2V1DUU6_9PLEO</name>
<dbReference type="Gene3D" id="3.30.40.10">
    <property type="entry name" value="Zinc/RING finger domain, C3HC4 (zinc finger)"/>
    <property type="match status" value="1"/>
</dbReference>